<evidence type="ECO:0000259" key="12">
    <source>
        <dbReference type="PROSITE" id="PS51186"/>
    </source>
</evidence>
<dbReference type="InterPro" id="IPR000182">
    <property type="entry name" value="GNAT_dom"/>
</dbReference>
<dbReference type="PANTHER" id="PTHR33540:SF2">
    <property type="entry name" value="TRNA THREONYLCARBAMOYLADENOSINE BIOSYNTHESIS PROTEIN TSAE"/>
    <property type="match status" value="1"/>
</dbReference>
<dbReference type="Proteomes" id="UP001596098">
    <property type="component" value="Unassembled WGS sequence"/>
</dbReference>
<dbReference type="EMBL" id="JBHSQI010000005">
    <property type="protein sequence ID" value="MFC6154326.1"/>
    <property type="molecule type" value="Genomic_DNA"/>
</dbReference>
<evidence type="ECO:0000256" key="11">
    <source>
        <dbReference type="ARBA" id="ARBA00032441"/>
    </source>
</evidence>
<keyword evidence="4" id="KW-0963">Cytoplasm</keyword>
<evidence type="ECO:0000256" key="8">
    <source>
        <dbReference type="ARBA" id="ARBA00022840"/>
    </source>
</evidence>
<keyword evidence="7" id="KW-0547">Nucleotide-binding</keyword>
<dbReference type="Gene3D" id="3.40.630.30">
    <property type="match status" value="1"/>
</dbReference>
<dbReference type="CDD" id="cd04301">
    <property type="entry name" value="NAT_SF"/>
    <property type="match status" value="1"/>
</dbReference>
<evidence type="ECO:0000256" key="6">
    <source>
        <dbReference type="ARBA" id="ARBA00022723"/>
    </source>
</evidence>
<dbReference type="Pfam" id="PF13508">
    <property type="entry name" value="Acetyltransf_7"/>
    <property type="match status" value="1"/>
</dbReference>
<keyword evidence="14" id="KW-1185">Reference proteome</keyword>
<proteinExistence type="inferred from homology"/>
<dbReference type="InterPro" id="IPR027417">
    <property type="entry name" value="P-loop_NTPase"/>
</dbReference>
<gene>
    <name evidence="13" type="primary">tsaE</name>
    <name evidence="13" type="ORF">ACFPWU_11720</name>
</gene>
<feature type="domain" description="N-acetyltransferase" evidence="12">
    <location>
        <begin position="1"/>
        <end position="150"/>
    </location>
</feature>
<evidence type="ECO:0000313" key="13">
    <source>
        <dbReference type="EMBL" id="MFC6154326.1"/>
    </source>
</evidence>
<evidence type="ECO:0000256" key="2">
    <source>
        <dbReference type="ARBA" id="ARBA00007599"/>
    </source>
</evidence>
<evidence type="ECO:0000256" key="10">
    <source>
        <dbReference type="ARBA" id="ARBA00024908"/>
    </source>
</evidence>
<keyword evidence="6" id="KW-0479">Metal-binding</keyword>
<dbReference type="InterPro" id="IPR016181">
    <property type="entry name" value="Acyl_CoA_acyltransferase"/>
</dbReference>
<dbReference type="Pfam" id="PF02367">
    <property type="entry name" value="TsaE"/>
    <property type="match status" value="1"/>
</dbReference>
<comment type="caution">
    <text evidence="13">The sequence shown here is derived from an EMBL/GenBank/DDBJ whole genome shotgun (WGS) entry which is preliminary data.</text>
</comment>
<dbReference type="InterPro" id="IPR003442">
    <property type="entry name" value="T6A_TsaE"/>
</dbReference>
<reference evidence="14" key="1">
    <citation type="journal article" date="2019" name="Int. J. Syst. Evol. Microbiol.">
        <title>The Global Catalogue of Microorganisms (GCM) 10K type strain sequencing project: providing services to taxonomists for standard genome sequencing and annotation.</title>
        <authorList>
            <consortium name="The Broad Institute Genomics Platform"/>
            <consortium name="The Broad Institute Genome Sequencing Center for Infectious Disease"/>
            <person name="Wu L."/>
            <person name="Ma J."/>
        </authorList>
    </citation>
    <scope>NUCLEOTIDE SEQUENCE [LARGE SCALE GENOMIC DNA]</scope>
    <source>
        <strain evidence="14">DFY28</strain>
    </source>
</reference>
<evidence type="ECO:0000256" key="4">
    <source>
        <dbReference type="ARBA" id="ARBA00022490"/>
    </source>
</evidence>
<evidence type="ECO:0000256" key="5">
    <source>
        <dbReference type="ARBA" id="ARBA00022694"/>
    </source>
</evidence>
<evidence type="ECO:0000256" key="3">
    <source>
        <dbReference type="ARBA" id="ARBA00019010"/>
    </source>
</evidence>
<name>A0ABW1QXZ2_9ACTN</name>
<organism evidence="13 14">
    <name type="scientific">Nocardioides yefusunii</name>
    <dbReference type="NCBI Taxonomy" id="2500546"/>
    <lineage>
        <taxon>Bacteria</taxon>
        <taxon>Bacillati</taxon>
        <taxon>Actinomycetota</taxon>
        <taxon>Actinomycetes</taxon>
        <taxon>Propionibacteriales</taxon>
        <taxon>Nocardioidaceae</taxon>
        <taxon>Nocardioides</taxon>
    </lineage>
</organism>
<dbReference type="Gene3D" id="3.40.50.300">
    <property type="entry name" value="P-loop containing nucleotide triphosphate hydrolases"/>
    <property type="match status" value="1"/>
</dbReference>
<protein>
    <recommendedName>
        <fullName evidence="3">tRNA threonylcarbamoyladenosine biosynthesis protein TsaE</fullName>
    </recommendedName>
    <alternativeName>
        <fullName evidence="11">t(6)A37 threonylcarbamoyladenosine biosynthesis protein TsaE</fullName>
    </alternativeName>
</protein>
<evidence type="ECO:0000256" key="1">
    <source>
        <dbReference type="ARBA" id="ARBA00004496"/>
    </source>
</evidence>
<dbReference type="SUPFAM" id="SSF55729">
    <property type="entry name" value="Acyl-CoA N-acyltransferases (Nat)"/>
    <property type="match status" value="1"/>
</dbReference>
<accession>A0ABW1QXZ2</accession>
<dbReference type="RefSeq" id="WP_128221499.1">
    <property type="nucleotide sequence ID" value="NZ_CP034929.1"/>
</dbReference>
<evidence type="ECO:0000313" key="14">
    <source>
        <dbReference type="Proteomes" id="UP001596098"/>
    </source>
</evidence>
<comment type="function">
    <text evidence="10">Required for the formation of a threonylcarbamoyl group on adenosine at position 37 (t(6)A37) in tRNAs that read codons beginning with adenine. Is involved in the transfer of the threonylcarbamoyl moiety of threonylcarbamoyl-AMP (TC-AMP) to the N6 group of A37, together with TsaD and TsaB. TsaE seems to play an indirect role in the t(6)A biosynthesis pathway, possibly in regulating the core enzymatic function of TsaD.</text>
</comment>
<keyword evidence="8" id="KW-0067">ATP-binding</keyword>
<dbReference type="NCBIfam" id="TIGR00150">
    <property type="entry name" value="T6A_YjeE"/>
    <property type="match status" value="1"/>
</dbReference>
<keyword evidence="9" id="KW-0460">Magnesium</keyword>
<comment type="subcellular location">
    <subcellularLocation>
        <location evidence="1">Cytoplasm</location>
    </subcellularLocation>
</comment>
<dbReference type="PANTHER" id="PTHR33540">
    <property type="entry name" value="TRNA THREONYLCARBAMOYLADENOSINE BIOSYNTHESIS PROTEIN TSAE"/>
    <property type="match status" value="1"/>
</dbReference>
<dbReference type="PROSITE" id="PS51186">
    <property type="entry name" value="GNAT"/>
    <property type="match status" value="1"/>
</dbReference>
<evidence type="ECO:0000256" key="9">
    <source>
        <dbReference type="ARBA" id="ARBA00022842"/>
    </source>
</evidence>
<comment type="similarity">
    <text evidence="2">Belongs to the TsaE family.</text>
</comment>
<evidence type="ECO:0000256" key="7">
    <source>
        <dbReference type="ARBA" id="ARBA00022741"/>
    </source>
</evidence>
<keyword evidence="5" id="KW-0819">tRNA processing</keyword>
<dbReference type="SUPFAM" id="SSF52540">
    <property type="entry name" value="P-loop containing nucleoside triphosphate hydrolases"/>
    <property type="match status" value="1"/>
</dbReference>
<sequence>MLTRRVGAEAAAEVHACILAAFASRPPLDPPTAALGDSDAEVAAMLGRANGIVAVQDGRIVGSLILDVRDDVVHLRRVSVRPDAQGHGVASTLVQAAVEACPAQRTMVVLAREEIASNVVFWEHHGFVEHSRTSPHVELHLALPERHVVTDAYAMRDLGENVGRLLERGDLLVLTGGLGAGKTTFTQGLGEGLQVRSGITSPTFVIARVHPSLVDGPALVHVDAYRLGGVDELDDLDLDTSFDDAVTVVEWGAGVAEGLADRRLEVTVTRAVGEMDIAETAAQDDADAAADVEGLEDLDPRVVTLTWVRSA</sequence>